<proteinExistence type="inferred from homology"/>
<keyword evidence="1" id="KW-0904">Protein phosphatase</keyword>
<comment type="cofactor">
    <cofactor evidence="1">
        <name>Mn(2+)</name>
        <dbReference type="ChEBI" id="CHEBI:29035"/>
    </cofactor>
</comment>
<feature type="region of interest" description="Disordered" evidence="2">
    <location>
        <begin position="1"/>
        <end position="100"/>
    </location>
</feature>
<dbReference type="PROSITE" id="PS51746">
    <property type="entry name" value="PPM_2"/>
    <property type="match status" value="1"/>
</dbReference>
<organism evidence="4">
    <name type="scientific">Phaffia rhodozyma</name>
    <name type="common">Yeast</name>
    <name type="synonym">Xanthophyllomyces dendrorhous</name>
    <dbReference type="NCBI Taxonomy" id="264483"/>
    <lineage>
        <taxon>Eukaryota</taxon>
        <taxon>Fungi</taxon>
        <taxon>Dikarya</taxon>
        <taxon>Basidiomycota</taxon>
        <taxon>Agaricomycotina</taxon>
        <taxon>Tremellomycetes</taxon>
        <taxon>Cystofilobasidiales</taxon>
        <taxon>Mrakiaceae</taxon>
        <taxon>Phaffia</taxon>
    </lineage>
</organism>
<dbReference type="InterPro" id="IPR036457">
    <property type="entry name" value="PPM-type-like_dom_sf"/>
</dbReference>
<reference evidence="4" key="1">
    <citation type="submission" date="2014-08" db="EMBL/GenBank/DDBJ databases">
        <authorList>
            <person name="Sharma Rahul"/>
            <person name="Thines Marco"/>
        </authorList>
    </citation>
    <scope>NUCLEOTIDE SEQUENCE</scope>
</reference>
<feature type="compositionally biased region" description="Pro residues" evidence="2">
    <location>
        <begin position="78"/>
        <end position="92"/>
    </location>
</feature>
<dbReference type="AlphaFoldDB" id="A0A0F7SS08"/>
<keyword evidence="1" id="KW-0464">Manganese</keyword>
<feature type="compositionally biased region" description="Low complexity" evidence="2">
    <location>
        <begin position="144"/>
        <end position="157"/>
    </location>
</feature>
<evidence type="ECO:0000256" key="1">
    <source>
        <dbReference type="RuleBase" id="RU366020"/>
    </source>
</evidence>
<comment type="cofactor">
    <cofactor evidence="1">
        <name>Mg(2+)</name>
        <dbReference type="ChEBI" id="CHEBI:18420"/>
    </cofactor>
</comment>
<dbReference type="PANTHER" id="PTHR12320">
    <property type="entry name" value="PROTEIN PHOSPHATASE 2C"/>
    <property type="match status" value="1"/>
</dbReference>
<dbReference type="GO" id="GO:0004722">
    <property type="term" value="F:protein serine/threonine phosphatase activity"/>
    <property type="evidence" value="ECO:0007669"/>
    <property type="project" value="UniProtKB-EC"/>
</dbReference>
<feature type="domain" description="PPM-type phosphatase" evidence="3">
    <location>
        <begin position="250"/>
        <end position="639"/>
    </location>
</feature>
<feature type="region of interest" description="Disordered" evidence="2">
    <location>
        <begin position="461"/>
        <end position="580"/>
    </location>
</feature>
<dbReference type="SMART" id="SM00332">
    <property type="entry name" value="PP2Cc"/>
    <property type="match status" value="1"/>
</dbReference>
<accession>A0A0F7SS08</accession>
<dbReference type="PANTHER" id="PTHR12320:SF84">
    <property type="entry name" value="PROTEIN PHOSPHATASE"/>
    <property type="match status" value="1"/>
</dbReference>
<dbReference type="Pfam" id="PF07228">
    <property type="entry name" value="SpoIIE"/>
    <property type="match status" value="1"/>
</dbReference>
<dbReference type="SUPFAM" id="SSF81606">
    <property type="entry name" value="PP2C-like"/>
    <property type="match status" value="1"/>
</dbReference>
<evidence type="ECO:0000256" key="2">
    <source>
        <dbReference type="SAM" id="MobiDB-lite"/>
    </source>
</evidence>
<sequence length="649" mass="66685">MSLAQNPSSKKLINVSSRSLVQLQRHAARSTRTSPRRPLSTHSRGGLQVVYQSNATVNHAAGQAGPQPSLTHCHPSTAPSPPPSSSPLPSSLPGPSSNSPPSLSFFEFSTFSSTGNPVTSPPSSNSTSASSPSHAGNKHPRSSPPSSGSPSSLLSSFDPTSTYPANASPAYSPSALEIWSLVENPGSIGLGSSSDVSAGLRRRRLVFDAGAFGIPKTTTGGLTRDIHKASTPFSIGPGLPDGSHPHGHSYTGSSSSAGWNSEGESESVRVGEDAYFVKTSAGPVVGGVQALGIADGVGGWSRKGIKGANPGRFSALLMSHIASLLPPSSTLQTILSQSAPDPVGIMQAGYERTLEQAAREGFVGSSTALLAVLKGEELRVANVGDCSLWVIREGRMVFRTEEMQHAFNYPFQLGTNSKETPIKDAKSYTVKVAKDDVVLLCTDGLVDNLYDEEILEEIASFSPPSVSSSSTPSSSSLSSTSTSAHSSTPSSPASSSTTGTGNGASDNTGSPSSSPSTPSSPSPSSLPHQPNQRPPISPQRISEALCSRAKAMSASRGTPYGPKQETSSFVGEGGTGGLGNERFEIPSPGLDVGVDGAGIGNGTWRGRDINSPFGVKASVCGLKFWGGKEDDISVLVAIIGDPTVSPPHA</sequence>
<keyword evidence="1" id="KW-0460">Magnesium</keyword>
<dbReference type="EC" id="3.1.3.16" evidence="1"/>
<evidence type="ECO:0000313" key="4">
    <source>
        <dbReference type="EMBL" id="CED84256.1"/>
    </source>
</evidence>
<comment type="catalytic activity">
    <reaction evidence="1">
        <text>O-phospho-L-threonyl-[protein] + H2O = L-threonyl-[protein] + phosphate</text>
        <dbReference type="Rhea" id="RHEA:47004"/>
        <dbReference type="Rhea" id="RHEA-COMP:11060"/>
        <dbReference type="Rhea" id="RHEA-COMP:11605"/>
        <dbReference type="ChEBI" id="CHEBI:15377"/>
        <dbReference type="ChEBI" id="CHEBI:30013"/>
        <dbReference type="ChEBI" id="CHEBI:43474"/>
        <dbReference type="ChEBI" id="CHEBI:61977"/>
        <dbReference type="EC" id="3.1.3.16"/>
    </reaction>
</comment>
<feature type="region of interest" description="Disordered" evidence="2">
    <location>
        <begin position="114"/>
        <end position="157"/>
    </location>
</feature>
<dbReference type="InterPro" id="IPR001932">
    <property type="entry name" value="PPM-type_phosphatase-like_dom"/>
</dbReference>
<keyword evidence="1" id="KW-0479">Metal-binding</keyword>
<dbReference type="Gene3D" id="3.60.40.10">
    <property type="entry name" value="PPM-type phosphatase domain"/>
    <property type="match status" value="1"/>
</dbReference>
<feature type="compositionally biased region" description="Low complexity" evidence="2">
    <location>
        <begin position="114"/>
        <end position="133"/>
    </location>
</feature>
<feature type="compositionally biased region" description="Low complexity" evidence="2">
    <location>
        <begin position="461"/>
        <end position="525"/>
    </location>
</feature>
<feature type="compositionally biased region" description="Polar residues" evidence="2">
    <location>
        <begin position="250"/>
        <end position="259"/>
    </location>
</feature>
<feature type="compositionally biased region" description="Polar residues" evidence="2">
    <location>
        <begin position="1"/>
        <end position="22"/>
    </location>
</feature>
<feature type="region of interest" description="Disordered" evidence="2">
    <location>
        <begin position="232"/>
        <end position="264"/>
    </location>
</feature>
<dbReference type="EMBL" id="LN483157">
    <property type="protein sequence ID" value="CED84256.1"/>
    <property type="molecule type" value="Genomic_DNA"/>
</dbReference>
<dbReference type="InterPro" id="IPR039123">
    <property type="entry name" value="PPTC7"/>
</dbReference>
<dbReference type="GO" id="GO:0046872">
    <property type="term" value="F:metal ion binding"/>
    <property type="evidence" value="ECO:0007669"/>
    <property type="project" value="UniProtKB-UniRule"/>
</dbReference>
<dbReference type="SMART" id="SM00331">
    <property type="entry name" value="PP2C_SIG"/>
    <property type="match status" value="1"/>
</dbReference>
<evidence type="ECO:0000259" key="3">
    <source>
        <dbReference type="PROSITE" id="PS51746"/>
    </source>
</evidence>
<feature type="compositionally biased region" description="Low complexity" evidence="2">
    <location>
        <begin position="30"/>
        <end position="44"/>
    </location>
</feature>
<comment type="catalytic activity">
    <reaction evidence="1">
        <text>O-phospho-L-seryl-[protein] + H2O = L-seryl-[protein] + phosphate</text>
        <dbReference type="Rhea" id="RHEA:20629"/>
        <dbReference type="Rhea" id="RHEA-COMP:9863"/>
        <dbReference type="Rhea" id="RHEA-COMP:11604"/>
        <dbReference type="ChEBI" id="CHEBI:15377"/>
        <dbReference type="ChEBI" id="CHEBI:29999"/>
        <dbReference type="ChEBI" id="CHEBI:43474"/>
        <dbReference type="ChEBI" id="CHEBI:83421"/>
        <dbReference type="EC" id="3.1.3.16"/>
    </reaction>
</comment>
<keyword evidence="1" id="KW-0378">Hydrolase</keyword>
<name>A0A0F7SS08_PHARH</name>
<protein>
    <recommendedName>
        <fullName evidence="1">Protein phosphatase</fullName>
        <ecNumber evidence="1">3.1.3.16</ecNumber>
    </recommendedName>
</protein>
<comment type="similarity">
    <text evidence="1">Belongs to the PP2C family.</text>
</comment>